<dbReference type="Proteomes" id="UP000248925">
    <property type="component" value="Unassembled WGS sequence"/>
</dbReference>
<dbReference type="Gene3D" id="3.40.50.300">
    <property type="entry name" value="P-loop containing nucleotide triphosphate hydrolases"/>
    <property type="match status" value="2"/>
</dbReference>
<dbReference type="Gene3D" id="3.40.960.10">
    <property type="entry name" value="VSR Endonuclease"/>
    <property type="match status" value="1"/>
</dbReference>
<evidence type="ECO:0000256" key="4">
    <source>
        <dbReference type="ARBA" id="ARBA00022806"/>
    </source>
</evidence>
<name>A0A2W4C2S7_9HYPH</name>
<dbReference type="Pfam" id="PF18741">
    <property type="entry name" value="MTES_1575"/>
    <property type="match status" value="1"/>
</dbReference>
<accession>A0A2W4C2S7</accession>
<dbReference type="Pfam" id="PF13086">
    <property type="entry name" value="AAA_11"/>
    <property type="match status" value="1"/>
</dbReference>
<dbReference type="InterPro" id="IPR050534">
    <property type="entry name" value="Coronavir_polyprotein_1ab"/>
</dbReference>
<protein>
    <recommendedName>
        <fullName evidence="11">AAA family ATPase</fullName>
    </recommendedName>
</protein>
<dbReference type="InterPro" id="IPR041679">
    <property type="entry name" value="DNA2/NAM7-like_C"/>
</dbReference>
<comment type="similarity">
    <text evidence="1">Belongs to the DNA2/NAM7 helicase family.</text>
</comment>
<dbReference type="PANTHER" id="PTHR43788:SF8">
    <property type="entry name" value="DNA-BINDING PROTEIN SMUBP-2"/>
    <property type="match status" value="1"/>
</dbReference>
<dbReference type="PANTHER" id="PTHR43788">
    <property type="entry name" value="DNA2/NAM7 HELICASE FAMILY MEMBER"/>
    <property type="match status" value="1"/>
</dbReference>
<evidence type="ECO:0008006" key="11">
    <source>
        <dbReference type="Google" id="ProtNLM"/>
    </source>
</evidence>
<keyword evidence="3" id="KW-0378">Hydrolase</keyword>
<dbReference type="InterPro" id="IPR049468">
    <property type="entry name" value="Restrct_endonuc-II-like_dom"/>
</dbReference>
<evidence type="ECO:0000259" key="6">
    <source>
        <dbReference type="Pfam" id="PF13086"/>
    </source>
</evidence>
<keyword evidence="5" id="KW-0067">ATP-binding</keyword>
<evidence type="ECO:0000259" key="8">
    <source>
        <dbReference type="Pfam" id="PF18741"/>
    </source>
</evidence>
<dbReference type="GO" id="GO:0016787">
    <property type="term" value="F:hydrolase activity"/>
    <property type="evidence" value="ECO:0007669"/>
    <property type="project" value="UniProtKB-KW"/>
</dbReference>
<dbReference type="CDD" id="cd18808">
    <property type="entry name" value="SF1_C_Upf1"/>
    <property type="match status" value="1"/>
</dbReference>
<dbReference type="OrthoDB" id="9757917at2"/>
<dbReference type="SUPFAM" id="SSF52540">
    <property type="entry name" value="P-loop containing nucleoside triphosphate hydrolases"/>
    <property type="match status" value="1"/>
</dbReference>
<feature type="domain" description="DNA2/NAM7 helicase helicase" evidence="6">
    <location>
        <begin position="362"/>
        <end position="452"/>
    </location>
</feature>
<evidence type="ECO:0000313" key="9">
    <source>
        <dbReference type="EMBL" id="PZM07962.1"/>
    </source>
</evidence>
<organism evidence="9 10">
    <name type="scientific">Rhizobium tubonense</name>
    <dbReference type="NCBI Taxonomy" id="484088"/>
    <lineage>
        <taxon>Bacteria</taxon>
        <taxon>Pseudomonadati</taxon>
        <taxon>Pseudomonadota</taxon>
        <taxon>Alphaproteobacteria</taxon>
        <taxon>Hyphomicrobiales</taxon>
        <taxon>Rhizobiaceae</taxon>
        <taxon>Rhizobium/Agrobacterium group</taxon>
        <taxon>Rhizobium</taxon>
    </lineage>
</organism>
<dbReference type="SUPFAM" id="SSF52980">
    <property type="entry name" value="Restriction endonuclease-like"/>
    <property type="match status" value="1"/>
</dbReference>
<keyword evidence="10" id="KW-1185">Reference proteome</keyword>
<comment type="caution">
    <text evidence="9">The sequence shown here is derived from an EMBL/GenBank/DDBJ whole genome shotgun (WGS) entry which is preliminary data.</text>
</comment>
<sequence>MSVLLRTISAFPTGRTTNELFALLDVDFDPRRRTEIYAELSALSASGKVSKGRDGRWRPIATARNQAIQVSPVNGADDVKADDKLLLPVHATFKSSPAKAIEVDATEAAINFDPNALLRYYRSALRSDPRGAISQVDDRHAVQWQLFTGMGPLTPEDGQILTISIVLEDLPDEFRKALVKREANEQTLAVGWPIAIGKKQGVPVVWPVGLISAEWTRSTAHLEISIDTDDIVVNPDWIKGSARGANWNESGLREVFTQAEGLGFRRDDFLSRLKEAVAGAFRGSISGQQMRIELDPATAGIYDIAALFLPTDSTFTAGAVRDLDTIATWAPERLALTALAPILGLKSPATVRATPVINTGDLNKEQIDAVRHSLAAPLTVVTGPPGTGKSQAIVSIAASVLADGGSVLVASKNHQALDAVESRLGGIAPQSPFLVRTLDPARDIDQSFDQILGLLVSEPTKGAADPDLVVRSKLSSLAQNRTRILDQIDEQSRLHSAIAELLERIEAQQGAVAEPELPIVSTPGTFLSRLIDALFRAIGFRKKQTVSNEVVGDIATVATLKLRLSHLRSELARIEVKGDPVEITFEIGELARELLPKVLASKVNLSEVDRRRLGEELANLELAQSSGPLPQSLAADVVGHRPLWLVSVLGAARRVPLSESLFDLAIFDEASQCDIASALPIFARAKRAVVVGDNRQLSFISQLGIAHDRNLMQAQDLPISKMGRFAQSRRSLFDLADLTPGAAKVMLRDQYRSAADIVGYINEHFYGGQLRVAGDQNKLKVPEGSKPGIAWNDVPSPTAPMVANVNSAEVAAITKHLRLLLDEQAYTGSIGVIAPFRPQVHALEQVIYAEIGKELREKAELRVGTVDSFQGQERDLILFSPCLGYSSATSAVTFVQRDWRRLNVAISRARAVAYVFGDLAYARSGKVGSLQRLAAAATEPKGRVGEGTFDSNWERIVDAALRKRGLNPIPQFEIAGRRLDFALFGSGDIKLDLEVDGRHWHADTDGKRKLADYWRDHQLKSLGWKVQRFWVDELEKDLEKCIERVAEQLS</sequence>
<keyword evidence="2" id="KW-0547">Nucleotide-binding</keyword>
<dbReference type="GO" id="GO:0043139">
    <property type="term" value="F:5'-3' DNA helicase activity"/>
    <property type="evidence" value="ECO:0007669"/>
    <property type="project" value="TreeGrafter"/>
</dbReference>
<dbReference type="InterPro" id="IPR027417">
    <property type="entry name" value="P-loop_NTPase"/>
</dbReference>
<dbReference type="GO" id="GO:0005524">
    <property type="term" value="F:ATP binding"/>
    <property type="evidence" value="ECO:0007669"/>
    <property type="project" value="UniProtKB-KW"/>
</dbReference>
<dbReference type="EMBL" id="PCDP01000076">
    <property type="protein sequence ID" value="PZM07962.1"/>
    <property type="molecule type" value="Genomic_DNA"/>
</dbReference>
<evidence type="ECO:0000256" key="3">
    <source>
        <dbReference type="ARBA" id="ARBA00022801"/>
    </source>
</evidence>
<dbReference type="InterPro" id="IPR041677">
    <property type="entry name" value="DNA2/NAM7_AAA_11"/>
</dbReference>
<feature type="domain" description="Restriction endonuclease type II-like" evidence="8">
    <location>
        <begin position="954"/>
        <end position="1049"/>
    </location>
</feature>
<gene>
    <name evidence="9" type="ORF">CPY51_29850</name>
</gene>
<evidence type="ECO:0000313" key="10">
    <source>
        <dbReference type="Proteomes" id="UP000248925"/>
    </source>
</evidence>
<reference evidence="9 10" key="1">
    <citation type="journal article" date="2018" name="Sci. Rep.">
        <title>Rhizobium tumorigenes sp. nov., a novel plant tumorigenic bacterium isolated from cane gall tumors on thornless blackberry.</title>
        <authorList>
            <person name="Kuzmanovi N."/>
            <person name="Smalla K."/>
            <person name="Gronow S."/>
            <person name="PuBawska J."/>
        </authorList>
    </citation>
    <scope>NUCLEOTIDE SEQUENCE [LARGE SCALE GENOMIC DNA]</scope>
    <source>
        <strain evidence="9 10">CCBAU 85046</strain>
    </source>
</reference>
<dbReference type="AlphaFoldDB" id="A0A2W4C2S7"/>
<proteinExistence type="inferred from homology"/>
<dbReference type="InterPro" id="IPR047187">
    <property type="entry name" value="SF1_C_Upf1"/>
</dbReference>
<dbReference type="InterPro" id="IPR011335">
    <property type="entry name" value="Restrct_endonuc-II-like"/>
</dbReference>
<evidence type="ECO:0000259" key="7">
    <source>
        <dbReference type="Pfam" id="PF13087"/>
    </source>
</evidence>
<feature type="domain" description="DNA2/NAM7 helicase-like C-terminal" evidence="7">
    <location>
        <begin position="730"/>
        <end position="918"/>
    </location>
</feature>
<evidence type="ECO:0000256" key="5">
    <source>
        <dbReference type="ARBA" id="ARBA00022840"/>
    </source>
</evidence>
<keyword evidence="4" id="KW-0347">Helicase</keyword>
<evidence type="ECO:0000256" key="1">
    <source>
        <dbReference type="ARBA" id="ARBA00007913"/>
    </source>
</evidence>
<dbReference type="RefSeq" id="WP_111164001.1">
    <property type="nucleotide sequence ID" value="NZ_PCDP01000076.1"/>
</dbReference>
<evidence type="ECO:0000256" key="2">
    <source>
        <dbReference type="ARBA" id="ARBA00022741"/>
    </source>
</evidence>
<dbReference type="Pfam" id="PF13087">
    <property type="entry name" value="AAA_12"/>
    <property type="match status" value="1"/>
</dbReference>